<sequence length="45" mass="4980">MFLVWVPNNTSAEKACPSCFCTKQLAKIVHTKTCLGLGLYLPRVP</sequence>
<reference evidence="1" key="1">
    <citation type="journal article" date="2008" name="BMC Genomics">
        <title>A conifer genomics resource of 200,000 spruce (Picea spp.) ESTs and 6,464 high-quality, sequence-finished full-length cDNAs for Sitka spruce (Picea sitchensis).</title>
        <authorList>
            <person name="Ralph S.G."/>
            <person name="Chun H.J."/>
            <person name="Kolosova N."/>
            <person name="Cooper D."/>
            <person name="Oddy C."/>
            <person name="Ritland C.E."/>
            <person name="Kirkpatrick R."/>
            <person name="Moore R."/>
            <person name="Barber S."/>
            <person name="Holt R.A."/>
            <person name="Jones S.J."/>
            <person name="Marra M.A."/>
            <person name="Douglas C.J."/>
            <person name="Ritland K."/>
            <person name="Bohlmann J."/>
        </authorList>
    </citation>
    <scope>NUCLEOTIDE SEQUENCE</scope>
    <source>
        <tissue evidence="1">Green portion of the leader tissue</tissue>
    </source>
</reference>
<evidence type="ECO:0000313" key="1">
    <source>
        <dbReference type="EMBL" id="ABK26553.1"/>
    </source>
</evidence>
<dbReference type="EMBL" id="EF087305">
    <property type="protein sequence ID" value="ABK26553.1"/>
    <property type="molecule type" value="mRNA"/>
</dbReference>
<organism evidence="1">
    <name type="scientific">Picea sitchensis</name>
    <name type="common">Sitka spruce</name>
    <name type="synonym">Pinus sitchensis</name>
    <dbReference type="NCBI Taxonomy" id="3332"/>
    <lineage>
        <taxon>Eukaryota</taxon>
        <taxon>Viridiplantae</taxon>
        <taxon>Streptophyta</taxon>
        <taxon>Embryophyta</taxon>
        <taxon>Tracheophyta</taxon>
        <taxon>Spermatophyta</taxon>
        <taxon>Pinopsida</taxon>
        <taxon>Pinidae</taxon>
        <taxon>Conifers I</taxon>
        <taxon>Pinales</taxon>
        <taxon>Pinaceae</taxon>
        <taxon>Picea</taxon>
    </lineage>
</organism>
<accession>A9P0Z2</accession>
<name>A9P0Z2_PICSI</name>
<protein>
    <submittedName>
        <fullName evidence="1">Uncharacterized protein</fullName>
    </submittedName>
</protein>
<dbReference type="AlphaFoldDB" id="A9P0Z2"/>
<proteinExistence type="evidence at transcript level"/>